<feature type="region of interest" description="Disordered" evidence="2">
    <location>
        <begin position="2011"/>
        <end position="2037"/>
    </location>
</feature>
<feature type="region of interest" description="Disordered" evidence="2">
    <location>
        <begin position="2294"/>
        <end position="2316"/>
    </location>
</feature>
<feature type="region of interest" description="Disordered" evidence="2">
    <location>
        <begin position="2634"/>
        <end position="2655"/>
    </location>
</feature>
<sequence length="2655" mass="302158">MSADLTPPSSTHIDLSDEHLSDLSDSNLSDLSSTEDTINDESEDDVIYTNLRNKFVFQTMEQARQIVEESIQTAMEARKNEKEARKKEKEARRKAKKTKQKLKRTEEEKKQKGLIEANSNIIKAQSETINLIKPVLLHFSPGWFEDLSKFISDFLLLNDGHILFSRTWLKNDITILSTPLLFRPIYNIILHEMLRFICDFEPGGPKERQGAAFYIAGDQGIGKTSLMLILMSTLSHRSIDFHYEKGFKDNDPQDFAFSKNPDGSYSLNDLRDDRSRLNEILIHIYDDCPPPATIKPNNVHLIFTSPDPLRLPIPEPSPNHLCHIYRLPTFSLAEDAVAMVGCTPTVPFAVLSPEDMQLHTKDQQILLDIESEKEDLAGRLSSTFVDIIKSSRNSSIRELLKLFCDVIKDLSTRWNDFETEFQRCILDKTIKDKTEEQKLALKYLFPKPEQSEPVNQEGQVTPEPIDSGDAARTEQKSNKASQKAKRTPPSTPNSTSTPPPPSVILVSPVTPQPDHFNQTPPPINQPGHITTQTDVTTATVTDSNEEETPSVLTAAKLRSDIEARLEPKSEEAPVNEDPKPNETTNPVKKTAKKKKKDDPEKLAICISLCDILFETRDKPERERIIAVVDWLMKQLEVHSKRSQEQAEFIKGFIRFLVLFEWDQSEQQDQDAQNAEATTTAQNTQNEGGEDEHDLEEPSIPGEGTDLQEEGKDTLIEIPKTAEELAALQKEKEERERQRVITEKLFEKAFSYAPPSPNIVEEIRKFSVMIKEVKLTNPQTSPSPKNLTDLTEQLVRLKTLIEGPNVSEVANRQKVRDEVTRVYDRIGEDDKTRRDKLFKALIDMLITPPPYDSKKKVLQSLFVIPEEDVKSTDAILRNNLSELLTQSRDPRNQQSDSQTLAFIVNELIGYLLYSQTSTDPPSSAKSDLTFDKKKMASMACDFLMKIVNPPVAPVDPAHERASHSLNPMDPPHIQVQKRLDYVQNQIEQVRDRLWFVSLMDSFFFIARDMNILVTPHSILKGLSERPESTSAQDLTPERKQVLNRNARLNIERMNVYYGNLSDDGLREWIDQATATLLHRPDTTEKTPLEEIQSAIRDNLNTIITQFNNKYKPSECSVINRQWLAIVRSVMNTILYLIDAGTPRCEIFKQYGGLRDLLTTVYKSNQDHLLRVADQRLIQNCEEPKSDYVNDLTVFSTHFRAQKPLSLLELPRTLQLAPLSQDRLEQMSIALFARNLLCFLQMKSGLHFDDKCYLTEFYSTYLQQDNPGDIVHRSFVDFMNATHLLSQEHFGLTPDKFTDFLKTKHPTIQTDLTPLQKLRQISPLASLMETMIKPDVTDPKQPFKNFLTRQFGVHFLLWASTNLLLKAADAIPSQESGEWKTVSRLNVARASIFGPSPRWLTSTDARTNRGLKFLWNGVLRSETIDVLKKVADSNHSRIMEFNTPRIFFEQIMDATWDDITALIPLLPNYREKEKRPSLLRSVYSLIFKKTAIAIAKMQSQIPFVALSSFVEQIMQSEVVAALAKLMTQAKYDEFKDHQTISGFKLPPYVEEPLVCISFLLNCPTPISFYETTTSFTEKHFYYPKQSIFQSHFPCLDTDATKVTTMPMLTFPNISNKSVHGTTFPHTLSETKRGKSDFYAEDLQELEDDNLPGLDSLIVSRGSDETSETIFMAIQATCAKSHALVEKGVILIQQLLFQAMCRLEPSEPIVAMYNYATTQETFQFPSRTGILGFHMVSSYLKFDENTLEHMSSILRHRDRPLVTNPTESQAAMTTTFITNTLLKKLPDYPAFSEKFNPWKTTLSVVNNPTAHSIYLPFGWKLFYDDLTKSWSDQFVQDEEVRITMQELHRVGVTPDDLGESVEDRITTFKGFILNRAISSRRNELFLRPTRENDVNFVKLVESIVGTDTSPTFKAILTLLDPEAPNAHQFDRDERLQQFDSLYREHCIQTRMYPVYRVISHTAMKRIRNPVQEYLSVIQSKKDGDVFRVPTRNNLSAILHCGTVLLDHISPLPGHSITPSPTTDNSSTPTPHSQNVTPSLSRSKTLNIPLHSFVLATHGFSTSIPSLCGLTQDAVQKEATNVTPSPLIQWLPHRVVIDPSLFPSHITHEKSLSLFTTFFHRLFDNPFIPVSTSLPTAILDRQHSNDVLLTQLHKIITALEGFEKKKDDGMQNKVNQLSTILAGQQASSVISLLPEIRQFSRMFGLKGAAKSAVKTAIKEIESIEAIQQQPTLVFVKAGNDLFPPSTENPEFVVDTKTKAHLFPIPFSTGYKEGELREEMKLIYKPLTELQPDHFPKEHVSLSHPQGRPIRQPTKTTSSKATVEDKARAIVGSTILEKGKTLITPFFVFVVDENLADHESLPTSLRLDDRNADFRCGVMRQRSFADVLWILFLTRITREVMALSLNTPVESDHFETLILKFIFQVLLDARELSTKHQGKHHKIYKALMSLVTKEHLDNLDNYPSIGIELLVSAYPHLEDKTDMMLLSRLLMMCKSTPKGETRLDILINHPSPTVELDTLIYWFEILFSSIEMNGFKVAIKSGGFTEAKICLNMLRAFYLIIERRDQKSRGDKLFKVIKPMLNETQYLLSQPMPQQVLTNLKHLAHEQIRLLGLNHEDTTLASIDSTINFLLPEIPPLQQNTQATLPTPPNDQHTFPTEPE</sequence>
<name>A0ABQ9XJ32_9EUKA</name>
<evidence type="ECO:0000313" key="4">
    <source>
        <dbReference type="Proteomes" id="UP001281761"/>
    </source>
</evidence>
<comment type="caution">
    <text evidence="3">The sequence shown here is derived from an EMBL/GenBank/DDBJ whole genome shotgun (WGS) entry which is preliminary data.</text>
</comment>
<feature type="compositionally biased region" description="Acidic residues" evidence="2">
    <location>
        <begin position="687"/>
        <end position="696"/>
    </location>
</feature>
<keyword evidence="4" id="KW-1185">Reference proteome</keyword>
<evidence type="ECO:0000256" key="2">
    <source>
        <dbReference type="SAM" id="MobiDB-lite"/>
    </source>
</evidence>
<dbReference type="Gene3D" id="1.20.1270.60">
    <property type="entry name" value="Arfaptin homology (AH) domain/BAR domain"/>
    <property type="match status" value="1"/>
</dbReference>
<protein>
    <submittedName>
        <fullName evidence="3">Uncharacterized protein</fullName>
    </submittedName>
</protein>
<feature type="region of interest" description="Disordered" evidence="2">
    <location>
        <begin position="446"/>
        <end position="530"/>
    </location>
</feature>
<feature type="region of interest" description="Disordered" evidence="2">
    <location>
        <begin position="667"/>
        <end position="708"/>
    </location>
</feature>
<feature type="compositionally biased region" description="Low complexity" evidence="2">
    <location>
        <begin position="2012"/>
        <end position="2029"/>
    </location>
</feature>
<feature type="compositionally biased region" description="Low complexity" evidence="2">
    <location>
        <begin position="669"/>
        <end position="686"/>
    </location>
</feature>
<keyword evidence="1" id="KW-0175">Coiled coil</keyword>
<reference evidence="3 4" key="1">
    <citation type="journal article" date="2022" name="bioRxiv">
        <title>Genomics of Preaxostyla Flagellates Illuminates Evolutionary Transitions and the Path Towards Mitochondrial Loss.</title>
        <authorList>
            <person name="Novak L.V.F."/>
            <person name="Treitli S.C."/>
            <person name="Pyrih J."/>
            <person name="Halakuc P."/>
            <person name="Pipaliya S.V."/>
            <person name="Vacek V."/>
            <person name="Brzon O."/>
            <person name="Soukal P."/>
            <person name="Eme L."/>
            <person name="Dacks J.B."/>
            <person name="Karnkowska A."/>
            <person name="Elias M."/>
            <person name="Hampl V."/>
        </authorList>
    </citation>
    <scope>NUCLEOTIDE SEQUENCE [LARGE SCALE GENOMIC DNA]</scope>
    <source>
        <strain evidence="3">NAU3</strain>
        <tissue evidence="3">Gut</tissue>
    </source>
</reference>
<feature type="compositionally biased region" description="Basic and acidic residues" evidence="2">
    <location>
        <begin position="564"/>
        <end position="580"/>
    </location>
</feature>
<feature type="region of interest" description="Disordered" evidence="2">
    <location>
        <begin position="77"/>
        <end position="109"/>
    </location>
</feature>
<feature type="compositionally biased region" description="Basic residues" evidence="2">
    <location>
        <begin position="92"/>
        <end position="102"/>
    </location>
</feature>
<proteinExistence type="predicted"/>
<dbReference type="InterPro" id="IPR027267">
    <property type="entry name" value="AH/BAR_dom_sf"/>
</dbReference>
<evidence type="ECO:0000313" key="3">
    <source>
        <dbReference type="EMBL" id="KAK2950814.1"/>
    </source>
</evidence>
<dbReference type="EMBL" id="JARBJD010000129">
    <property type="protein sequence ID" value="KAK2950814.1"/>
    <property type="molecule type" value="Genomic_DNA"/>
</dbReference>
<feature type="coiled-coil region" evidence="1">
    <location>
        <begin position="717"/>
        <end position="744"/>
    </location>
</feature>
<organism evidence="3 4">
    <name type="scientific">Blattamonas nauphoetae</name>
    <dbReference type="NCBI Taxonomy" id="2049346"/>
    <lineage>
        <taxon>Eukaryota</taxon>
        <taxon>Metamonada</taxon>
        <taxon>Preaxostyla</taxon>
        <taxon>Oxymonadida</taxon>
        <taxon>Blattamonas</taxon>
    </lineage>
</organism>
<gene>
    <name evidence="3" type="ORF">BLNAU_14232</name>
</gene>
<dbReference type="Proteomes" id="UP001281761">
    <property type="component" value="Unassembled WGS sequence"/>
</dbReference>
<evidence type="ECO:0000256" key="1">
    <source>
        <dbReference type="SAM" id="Coils"/>
    </source>
</evidence>
<accession>A0ABQ9XJ32</accession>
<feature type="region of interest" description="Disordered" evidence="2">
    <location>
        <begin position="564"/>
        <end position="596"/>
    </location>
</feature>
<feature type="compositionally biased region" description="Basic and acidic residues" evidence="2">
    <location>
        <begin position="77"/>
        <end position="91"/>
    </location>
</feature>
<feature type="compositionally biased region" description="Low complexity" evidence="2">
    <location>
        <begin position="23"/>
        <end position="32"/>
    </location>
</feature>
<feature type="region of interest" description="Disordered" evidence="2">
    <location>
        <begin position="1"/>
        <end position="43"/>
    </location>
</feature>